<proteinExistence type="predicted"/>
<dbReference type="EMBL" id="CAFBLQ010000209">
    <property type="protein sequence ID" value="CAB4882558.1"/>
    <property type="molecule type" value="Genomic_DNA"/>
</dbReference>
<organism evidence="1">
    <name type="scientific">freshwater metagenome</name>
    <dbReference type="NCBI Taxonomy" id="449393"/>
    <lineage>
        <taxon>unclassified sequences</taxon>
        <taxon>metagenomes</taxon>
        <taxon>ecological metagenomes</taxon>
    </lineage>
</organism>
<accession>A0A6J7ELH7</accession>
<name>A0A6J7ELH7_9ZZZZ</name>
<dbReference type="AlphaFoldDB" id="A0A6J7ELH7"/>
<gene>
    <name evidence="1" type="ORF">UFOPK3423_01495</name>
</gene>
<sequence length="64" mass="6927">MGSRLVFPDGEWIASDLEIEEVARRMASGAVIDADRKGKRVAVNPAHVAYAEEWDRPAAASESA</sequence>
<reference evidence="1" key="1">
    <citation type="submission" date="2020-05" db="EMBL/GenBank/DDBJ databases">
        <authorList>
            <person name="Chiriac C."/>
            <person name="Salcher M."/>
            <person name="Ghai R."/>
            <person name="Kavagutti S V."/>
        </authorList>
    </citation>
    <scope>NUCLEOTIDE SEQUENCE</scope>
</reference>
<evidence type="ECO:0000313" key="1">
    <source>
        <dbReference type="EMBL" id="CAB4882558.1"/>
    </source>
</evidence>
<protein>
    <submittedName>
        <fullName evidence="1">Unannotated protein</fullName>
    </submittedName>
</protein>